<sequence length="58" mass="6253">MTLHWLLRARRWAQNPPGAARVRLVPGVVALCLVLVEWLVGLPDALGVTSGARGTIQP</sequence>
<dbReference type="AlphaFoldDB" id="A0A4R2KKU8"/>
<accession>A0A4R2KKU8</accession>
<dbReference type="EMBL" id="SLWW01000007">
    <property type="protein sequence ID" value="TCO71299.1"/>
    <property type="molecule type" value="Genomic_DNA"/>
</dbReference>
<comment type="caution">
    <text evidence="2">The sequence shown here is derived from an EMBL/GenBank/DDBJ whole genome shotgun (WGS) entry which is preliminary data.</text>
</comment>
<evidence type="ECO:0000313" key="3">
    <source>
        <dbReference type="Proteomes" id="UP000295142"/>
    </source>
</evidence>
<dbReference type="RefSeq" id="WP_165905321.1">
    <property type="nucleotide sequence ID" value="NZ_SLWW01000007.1"/>
</dbReference>
<feature type="transmembrane region" description="Helical" evidence="1">
    <location>
        <begin position="21"/>
        <end position="40"/>
    </location>
</feature>
<protein>
    <submittedName>
        <fullName evidence="2">Uncharacterized protein</fullName>
    </submittedName>
</protein>
<evidence type="ECO:0000256" key="1">
    <source>
        <dbReference type="SAM" id="Phobius"/>
    </source>
</evidence>
<reference evidence="2 3" key="1">
    <citation type="submission" date="2019-03" db="EMBL/GenBank/DDBJ databases">
        <title>Genomic Encyclopedia of Type Strains, Phase IV (KMG-IV): sequencing the most valuable type-strain genomes for metagenomic binning, comparative biology and taxonomic classification.</title>
        <authorList>
            <person name="Goeker M."/>
        </authorList>
    </citation>
    <scope>NUCLEOTIDE SEQUENCE [LARGE SCALE GENOMIC DNA]</scope>
    <source>
        <strain evidence="2 3">DSM 4868</strain>
    </source>
</reference>
<gene>
    <name evidence="2" type="ORF">EV655_107195</name>
</gene>
<keyword evidence="1" id="KW-0812">Transmembrane</keyword>
<keyword evidence="1" id="KW-0472">Membrane</keyword>
<proteinExistence type="predicted"/>
<dbReference type="Proteomes" id="UP000295142">
    <property type="component" value="Unassembled WGS sequence"/>
</dbReference>
<organism evidence="2 3">
    <name type="scientific">Rhodovulum euryhalinum</name>
    <dbReference type="NCBI Taxonomy" id="35805"/>
    <lineage>
        <taxon>Bacteria</taxon>
        <taxon>Pseudomonadati</taxon>
        <taxon>Pseudomonadota</taxon>
        <taxon>Alphaproteobacteria</taxon>
        <taxon>Rhodobacterales</taxon>
        <taxon>Paracoccaceae</taxon>
        <taxon>Rhodovulum</taxon>
    </lineage>
</organism>
<keyword evidence="1" id="KW-1133">Transmembrane helix</keyword>
<keyword evidence="3" id="KW-1185">Reference proteome</keyword>
<evidence type="ECO:0000313" key="2">
    <source>
        <dbReference type="EMBL" id="TCO71299.1"/>
    </source>
</evidence>
<name>A0A4R2KKU8_9RHOB</name>